<dbReference type="AlphaFoldDB" id="A0A7C4CF30"/>
<dbReference type="Gene3D" id="3.40.190.10">
    <property type="entry name" value="Periplasmic binding protein-like II"/>
    <property type="match status" value="2"/>
</dbReference>
<name>A0A7C4CF30_9BACT</name>
<proteinExistence type="predicted"/>
<organism evidence="1">
    <name type="scientific">Fervidobacterium thailandense</name>
    <dbReference type="NCBI Taxonomy" id="1008305"/>
    <lineage>
        <taxon>Bacteria</taxon>
        <taxon>Thermotogati</taxon>
        <taxon>Thermotogota</taxon>
        <taxon>Thermotogae</taxon>
        <taxon>Thermotogales</taxon>
        <taxon>Fervidobacteriaceae</taxon>
        <taxon>Fervidobacterium</taxon>
    </lineage>
</organism>
<protein>
    <submittedName>
        <fullName evidence="1">Carbohydrate ABC transporter substrate-binding protein</fullName>
    </submittedName>
</protein>
<dbReference type="PANTHER" id="PTHR43649">
    <property type="entry name" value="ARABINOSE-BINDING PROTEIN-RELATED"/>
    <property type="match status" value="1"/>
</dbReference>
<dbReference type="PANTHER" id="PTHR43649:SF13">
    <property type="entry name" value="CARBOHYDRATE ABC TRANSPORTER SUBSTRATE-BINDING PROTEIN"/>
    <property type="match status" value="1"/>
</dbReference>
<dbReference type="EMBL" id="DSZY01000005">
    <property type="protein sequence ID" value="HGU39676.1"/>
    <property type="molecule type" value="Genomic_DNA"/>
</dbReference>
<dbReference type="InterPro" id="IPR006059">
    <property type="entry name" value="SBP"/>
</dbReference>
<dbReference type="SUPFAM" id="SSF53850">
    <property type="entry name" value="Periplasmic binding protein-like II"/>
    <property type="match status" value="1"/>
</dbReference>
<reference evidence="1" key="1">
    <citation type="journal article" date="2020" name="mSystems">
        <title>Genome- and Community-Level Interaction Insights into Carbon Utilization and Element Cycling Functions of Hydrothermarchaeota in Hydrothermal Sediment.</title>
        <authorList>
            <person name="Zhou Z."/>
            <person name="Liu Y."/>
            <person name="Xu W."/>
            <person name="Pan J."/>
            <person name="Luo Z.H."/>
            <person name="Li M."/>
        </authorList>
    </citation>
    <scope>NUCLEOTIDE SEQUENCE [LARGE SCALE GENOMIC DNA]</scope>
    <source>
        <strain evidence="1">SpSt-609</strain>
    </source>
</reference>
<evidence type="ECO:0000313" key="1">
    <source>
        <dbReference type="EMBL" id="HGU39676.1"/>
    </source>
</evidence>
<sequence>MVNLRRIVVLMLMLSVVLGVAQVRLKFWTAPNPLQEEFWKAVVTEWNKQRSDIQIEVQTIPAAGSSEEAILTAIASGNAPDFSENIFSGFAAQLADIGALYPFDNFGADFQKLVEARKMKNIIEKWKIKGKYYVLPIYSNPMLFWWRGDLLKQLGYNTPPRTYEEIYELSKKFADGKKKFTMQVIAGRNWWDRWFDFITYYYAASGGNAYIDPARRKVSFGDVAGEKVATFIYNMFQNKYTAVELGDNPFYKGVILAKVTGPWEINWALQTFPNVMPNVIITPPPVPGDYPKDKPVYTFADSKGIVIYNTCKNPKAVFEFLNWVFSNVQNDVLWIEKTKMPPAREDLATNPAFAKFMEDRFFRAYASHVPYAIPPALIDKTIDVQQAMTTYLIEPLMYLKGKPSDILKRAVSEINKLLF</sequence>
<accession>A0A7C4CF30</accession>
<dbReference type="Pfam" id="PF01547">
    <property type="entry name" value="SBP_bac_1"/>
    <property type="match status" value="1"/>
</dbReference>
<comment type="caution">
    <text evidence="1">The sequence shown here is derived from an EMBL/GenBank/DDBJ whole genome shotgun (WGS) entry which is preliminary data.</text>
</comment>
<dbReference type="InterPro" id="IPR050490">
    <property type="entry name" value="Bact_solute-bd_prot1"/>
</dbReference>
<gene>
    <name evidence="1" type="ORF">ENT77_00515</name>
</gene>